<dbReference type="Proteomes" id="UP001168877">
    <property type="component" value="Unassembled WGS sequence"/>
</dbReference>
<accession>A0AA39W7B8</accession>
<dbReference type="InterPro" id="IPR012337">
    <property type="entry name" value="RNaseH-like_sf"/>
</dbReference>
<dbReference type="SUPFAM" id="SSF53098">
    <property type="entry name" value="Ribonuclease H-like"/>
    <property type="match status" value="1"/>
</dbReference>
<dbReference type="GO" id="GO:0003676">
    <property type="term" value="F:nucleic acid binding"/>
    <property type="evidence" value="ECO:0007669"/>
    <property type="project" value="InterPro"/>
</dbReference>
<dbReference type="EMBL" id="JAUESC010000002">
    <property type="protein sequence ID" value="KAK0604856.1"/>
    <property type="molecule type" value="Genomic_DNA"/>
</dbReference>
<evidence type="ECO:0000313" key="2">
    <source>
        <dbReference type="EMBL" id="KAK0604856.1"/>
    </source>
</evidence>
<name>A0AA39W7B8_ACESA</name>
<feature type="domain" description="RNase H type-1" evidence="1">
    <location>
        <begin position="59"/>
        <end position="181"/>
    </location>
</feature>
<comment type="caution">
    <text evidence="2">The sequence shown here is derived from an EMBL/GenBank/DDBJ whole genome shotgun (WGS) entry which is preliminary data.</text>
</comment>
<organism evidence="2 3">
    <name type="scientific">Acer saccharum</name>
    <name type="common">Sugar maple</name>
    <dbReference type="NCBI Taxonomy" id="4024"/>
    <lineage>
        <taxon>Eukaryota</taxon>
        <taxon>Viridiplantae</taxon>
        <taxon>Streptophyta</taxon>
        <taxon>Embryophyta</taxon>
        <taxon>Tracheophyta</taxon>
        <taxon>Spermatophyta</taxon>
        <taxon>Magnoliopsida</taxon>
        <taxon>eudicotyledons</taxon>
        <taxon>Gunneridae</taxon>
        <taxon>Pentapetalae</taxon>
        <taxon>rosids</taxon>
        <taxon>malvids</taxon>
        <taxon>Sapindales</taxon>
        <taxon>Sapindaceae</taxon>
        <taxon>Hippocastanoideae</taxon>
        <taxon>Acereae</taxon>
        <taxon>Acer</taxon>
    </lineage>
</organism>
<keyword evidence="3" id="KW-1185">Reference proteome</keyword>
<dbReference type="PANTHER" id="PTHR28052:SF1">
    <property type="entry name" value="UPF0545 PROTEIN C22ORF39"/>
    <property type="match status" value="1"/>
</dbReference>
<dbReference type="AlphaFoldDB" id="A0AA39W7B8"/>
<gene>
    <name evidence="2" type="ORF">LWI29_020228</name>
</gene>
<proteinExistence type="predicted"/>
<dbReference type="Gene3D" id="3.30.420.10">
    <property type="entry name" value="Ribonuclease H-like superfamily/Ribonuclease H"/>
    <property type="match status" value="1"/>
</dbReference>
<sequence length="347" mass="39577">MHNGRNFDVNEVVWWSRNYADEFRRVSFSREKGAAMGGRRREEVDDHWKPPDHGRLKINCDVRVDKRRRRIGYGIIMRDEGGKVLWCSAQGYEANYDLDCVKAMAVYKGLKVGREMGLMNYVVETNSETLIKQIGIGGDSEASYGNILEAIQIFSSDARTVAFQFVSTKANKVALELAKEALGITDLVVWKDDVLMCIRAMLGQTILAVFLFTVAAKHCNFSSPFGVIGNVQPSADYFDPLVTMSSDKEDSVPRRRLSCFKCFDALWFCYSPVHQLQQYYRLGVLDNCTDKWSALVDCLTLKTKSSSKVEEILEAREKAKPHIWTYRTPEEAASHWQKLFGDQDKME</sequence>
<dbReference type="InterPro" id="IPR021475">
    <property type="entry name" value="Pants/Emi1-like"/>
</dbReference>
<dbReference type="PANTHER" id="PTHR28052">
    <property type="entry name" value="UPF0545 PROTEIN C22ORF39"/>
    <property type="match status" value="1"/>
</dbReference>
<dbReference type="Pfam" id="PF13456">
    <property type="entry name" value="RVT_3"/>
    <property type="match status" value="1"/>
</dbReference>
<dbReference type="GO" id="GO:0004523">
    <property type="term" value="F:RNA-DNA hybrid ribonuclease activity"/>
    <property type="evidence" value="ECO:0007669"/>
    <property type="project" value="InterPro"/>
</dbReference>
<reference evidence="2" key="2">
    <citation type="submission" date="2023-06" db="EMBL/GenBank/DDBJ databases">
        <authorList>
            <person name="Swenson N.G."/>
            <person name="Wegrzyn J.L."/>
            <person name="Mcevoy S.L."/>
        </authorList>
    </citation>
    <scope>NUCLEOTIDE SEQUENCE</scope>
    <source>
        <strain evidence="2">NS2018</strain>
        <tissue evidence="2">Leaf</tissue>
    </source>
</reference>
<evidence type="ECO:0000259" key="1">
    <source>
        <dbReference type="Pfam" id="PF13456"/>
    </source>
</evidence>
<dbReference type="InterPro" id="IPR002156">
    <property type="entry name" value="RNaseH_domain"/>
</dbReference>
<protein>
    <recommendedName>
        <fullName evidence="1">RNase H type-1 domain-containing protein</fullName>
    </recommendedName>
</protein>
<dbReference type="Pfam" id="PF11326">
    <property type="entry name" value="PANTS-like"/>
    <property type="match status" value="1"/>
</dbReference>
<dbReference type="InterPro" id="IPR036397">
    <property type="entry name" value="RNaseH_sf"/>
</dbReference>
<reference evidence="2" key="1">
    <citation type="journal article" date="2022" name="Plant J.">
        <title>Strategies of tolerance reflected in two North American maple genomes.</title>
        <authorList>
            <person name="McEvoy S.L."/>
            <person name="Sezen U.U."/>
            <person name="Trouern-Trend A."/>
            <person name="McMahon S.M."/>
            <person name="Schaberg P.G."/>
            <person name="Yang J."/>
            <person name="Wegrzyn J.L."/>
            <person name="Swenson N.G."/>
        </authorList>
    </citation>
    <scope>NUCLEOTIDE SEQUENCE</scope>
    <source>
        <strain evidence="2">NS2018</strain>
    </source>
</reference>
<dbReference type="InterPro" id="IPR044730">
    <property type="entry name" value="RNase_H-like_dom_plant"/>
</dbReference>
<evidence type="ECO:0000313" key="3">
    <source>
        <dbReference type="Proteomes" id="UP001168877"/>
    </source>
</evidence>
<dbReference type="CDD" id="cd06222">
    <property type="entry name" value="RNase_H_like"/>
    <property type="match status" value="1"/>
</dbReference>